<name>A0A5S6Q843_TRIMR</name>
<feature type="region of interest" description="Disordered" evidence="1">
    <location>
        <begin position="185"/>
        <end position="206"/>
    </location>
</feature>
<accession>A0A5S6Q843</accession>
<evidence type="ECO:0000256" key="1">
    <source>
        <dbReference type="SAM" id="MobiDB-lite"/>
    </source>
</evidence>
<dbReference type="Proteomes" id="UP000046395">
    <property type="component" value="Unassembled WGS sequence"/>
</dbReference>
<dbReference type="AlphaFoldDB" id="A0A5S6Q843"/>
<organism evidence="2 3">
    <name type="scientific">Trichuris muris</name>
    <name type="common">Mouse whipworm</name>
    <dbReference type="NCBI Taxonomy" id="70415"/>
    <lineage>
        <taxon>Eukaryota</taxon>
        <taxon>Metazoa</taxon>
        <taxon>Ecdysozoa</taxon>
        <taxon>Nematoda</taxon>
        <taxon>Enoplea</taxon>
        <taxon>Dorylaimia</taxon>
        <taxon>Trichinellida</taxon>
        <taxon>Trichuridae</taxon>
        <taxon>Trichuris</taxon>
    </lineage>
</organism>
<sequence length="224" mass="24619">MKGRFTNCGENSPDSAVRNFRVRRPTGMVGSSPPVDAPFIHEKLPTEGDPMRRRHNVYKYPDKSPEEVSCILRASLCLPTQATIPRNGPLCLTTQRSPTVMQIQGKRRRGAAPPLVCSALRDIGDGFQPPSRRREVGLARSLNGRPTRLAMLDCGYAGITNAAFLWSVVCLLLVRRAFGGSLGLGSPDLGRPTRRAHTDHRRSSEAMTEMGAVYGRSFGMLEFP</sequence>
<feature type="region of interest" description="Disordered" evidence="1">
    <location>
        <begin position="25"/>
        <end position="54"/>
    </location>
</feature>
<reference evidence="3" key="1">
    <citation type="submission" date="2019-12" db="UniProtKB">
        <authorList>
            <consortium name="WormBaseParasite"/>
        </authorList>
    </citation>
    <scope>IDENTIFICATION</scope>
</reference>
<evidence type="ECO:0000313" key="2">
    <source>
        <dbReference type="Proteomes" id="UP000046395"/>
    </source>
</evidence>
<feature type="compositionally biased region" description="Basic and acidic residues" evidence="1">
    <location>
        <begin position="39"/>
        <end position="51"/>
    </location>
</feature>
<evidence type="ECO:0000313" key="3">
    <source>
        <dbReference type="WBParaSite" id="TMUE_1000003117.1"/>
    </source>
</evidence>
<dbReference type="WBParaSite" id="TMUE_1000003117.1">
    <property type="protein sequence ID" value="TMUE_1000003117.1"/>
    <property type="gene ID" value="WBGene00298616"/>
</dbReference>
<protein>
    <submittedName>
        <fullName evidence="3">Uncharacterized protein</fullName>
    </submittedName>
</protein>
<proteinExistence type="predicted"/>
<keyword evidence="2" id="KW-1185">Reference proteome</keyword>